<evidence type="ECO:0000259" key="1">
    <source>
        <dbReference type="Pfam" id="PF20020"/>
    </source>
</evidence>
<dbReference type="InterPro" id="IPR045536">
    <property type="entry name" value="DUF6431"/>
</dbReference>
<accession>A0A645I4H4</accession>
<evidence type="ECO:0000313" key="2">
    <source>
        <dbReference type="EMBL" id="MPN45662.1"/>
    </source>
</evidence>
<comment type="caution">
    <text evidence="2">The sequence shown here is derived from an EMBL/GenBank/DDBJ whole genome shotgun (WGS) entry which is preliminary data.</text>
</comment>
<sequence>MICPICSGELKVRDTKYRKLICTTDDIVVKTYRLRRLHCKTCGKLHTELPDCMQPYKHYEADAIQAEIDRSKENPNADESTLKRWRAEFQNLKDHIEGTLHALWSRHYGVNYPLFKQDSLLDFIRKHEPGWLRFVNKALINRELPIHTQFAFCPWP</sequence>
<name>A0A645I4H4_9ZZZZ</name>
<dbReference type="EMBL" id="VSSQ01105716">
    <property type="protein sequence ID" value="MPN45662.1"/>
    <property type="molecule type" value="Genomic_DNA"/>
</dbReference>
<organism evidence="2">
    <name type="scientific">bioreactor metagenome</name>
    <dbReference type="NCBI Taxonomy" id="1076179"/>
    <lineage>
        <taxon>unclassified sequences</taxon>
        <taxon>metagenomes</taxon>
        <taxon>ecological metagenomes</taxon>
    </lineage>
</organism>
<gene>
    <name evidence="2" type="ORF">SDC9_193231</name>
</gene>
<dbReference type="Pfam" id="PF20020">
    <property type="entry name" value="DUF6431"/>
    <property type="match status" value="1"/>
</dbReference>
<reference evidence="2" key="1">
    <citation type="submission" date="2019-08" db="EMBL/GenBank/DDBJ databases">
        <authorList>
            <person name="Kucharzyk K."/>
            <person name="Murdoch R.W."/>
            <person name="Higgins S."/>
            <person name="Loffler F."/>
        </authorList>
    </citation>
    <scope>NUCLEOTIDE SEQUENCE</scope>
</reference>
<feature type="domain" description="DUF6431" evidence="1">
    <location>
        <begin position="3"/>
        <end position="85"/>
    </location>
</feature>
<dbReference type="AlphaFoldDB" id="A0A645I4H4"/>
<protein>
    <recommendedName>
        <fullName evidence="1">DUF6431 domain-containing protein</fullName>
    </recommendedName>
</protein>
<proteinExistence type="predicted"/>